<evidence type="ECO:0000256" key="6">
    <source>
        <dbReference type="ARBA" id="ARBA00022989"/>
    </source>
</evidence>
<dbReference type="RefSeq" id="XP_026680800.1">
    <property type="nucleotide sequence ID" value="XM_026824999.1"/>
</dbReference>
<dbReference type="GO" id="GO:0030148">
    <property type="term" value="P:sphingolipid biosynthetic process"/>
    <property type="evidence" value="ECO:0007669"/>
    <property type="project" value="TreeGrafter"/>
</dbReference>
<keyword evidence="9 10" id="KW-0275">Fatty acid biosynthesis</keyword>
<dbReference type="GO" id="GO:0034625">
    <property type="term" value="P:fatty acid elongation, monounsaturated fatty acid"/>
    <property type="evidence" value="ECO:0007669"/>
    <property type="project" value="TreeGrafter"/>
</dbReference>
<keyword evidence="3 10" id="KW-0808">Transferase</keyword>
<evidence type="ECO:0000313" key="12">
    <source>
        <dbReference type="RefSeq" id="XP_026680800.1"/>
    </source>
</evidence>
<dbReference type="GO" id="GO:0019367">
    <property type="term" value="P:fatty acid elongation, saturated fatty acid"/>
    <property type="evidence" value="ECO:0007669"/>
    <property type="project" value="TreeGrafter"/>
</dbReference>
<comment type="similarity">
    <text evidence="10">Belongs to the ELO family.</text>
</comment>
<dbReference type="InterPro" id="IPR030457">
    <property type="entry name" value="ELO_CS"/>
</dbReference>
<feature type="transmembrane region" description="Helical" evidence="10">
    <location>
        <begin position="247"/>
        <end position="268"/>
    </location>
</feature>
<accession>A0A3Q0J258</accession>
<reference evidence="12" key="1">
    <citation type="submission" date="2025-08" db="UniProtKB">
        <authorList>
            <consortium name="RefSeq"/>
        </authorList>
    </citation>
    <scope>IDENTIFICATION</scope>
</reference>
<feature type="transmembrane region" description="Helical" evidence="10">
    <location>
        <begin position="65"/>
        <end position="88"/>
    </location>
</feature>
<evidence type="ECO:0000256" key="10">
    <source>
        <dbReference type="RuleBase" id="RU361115"/>
    </source>
</evidence>
<dbReference type="GO" id="GO:0034626">
    <property type="term" value="P:fatty acid elongation, polyunsaturated fatty acid"/>
    <property type="evidence" value="ECO:0007669"/>
    <property type="project" value="TreeGrafter"/>
</dbReference>
<keyword evidence="8 10" id="KW-0472">Membrane</keyword>
<keyword evidence="2 10" id="KW-0444">Lipid biosynthesis</keyword>
<dbReference type="PANTHER" id="PTHR11157:SF103">
    <property type="entry name" value="ELONGATION OF VERY LONG CHAIN FATTY ACIDS PROTEIN"/>
    <property type="match status" value="1"/>
</dbReference>
<dbReference type="EC" id="2.3.1.199" evidence="10"/>
<gene>
    <name evidence="12" type="primary">LOC103511141</name>
</gene>
<dbReference type="STRING" id="121845.A0A3Q0J258"/>
<dbReference type="Proteomes" id="UP000079169">
    <property type="component" value="Unplaced"/>
</dbReference>
<evidence type="ECO:0000256" key="4">
    <source>
        <dbReference type="ARBA" id="ARBA00022692"/>
    </source>
</evidence>
<evidence type="ECO:0000256" key="2">
    <source>
        <dbReference type="ARBA" id="ARBA00022516"/>
    </source>
</evidence>
<keyword evidence="5 10" id="KW-0276">Fatty acid metabolism</keyword>
<evidence type="ECO:0000256" key="1">
    <source>
        <dbReference type="ARBA" id="ARBA00004141"/>
    </source>
</evidence>
<dbReference type="GO" id="GO:0005789">
    <property type="term" value="C:endoplasmic reticulum membrane"/>
    <property type="evidence" value="ECO:0007669"/>
    <property type="project" value="TreeGrafter"/>
</dbReference>
<dbReference type="Pfam" id="PF01151">
    <property type="entry name" value="ELO"/>
    <property type="match status" value="1"/>
</dbReference>
<dbReference type="GO" id="GO:0009922">
    <property type="term" value="F:fatty acid elongase activity"/>
    <property type="evidence" value="ECO:0007669"/>
    <property type="project" value="UniProtKB-EC"/>
</dbReference>
<feature type="transmembrane region" description="Helical" evidence="10">
    <location>
        <begin position="34"/>
        <end position="53"/>
    </location>
</feature>
<protein>
    <recommendedName>
        <fullName evidence="10">Elongation of very long chain fatty acids protein</fullName>
        <ecNumber evidence="10">2.3.1.199</ecNumber>
    </recommendedName>
    <alternativeName>
        <fullName evidence="10">Very-long-chain 3-oxoacyl-CoA synthase</fullName>
    </alternativeName>
</protein>
<proteinExistence type="inferred from homology"/>
<keyword evidence="7 10" id="KW-0443">Lipid metabolism</keyword>
<organism evidence="11 12">
    <name type="scientific">Diaphorina citri</name>
    <name type="common">Asian citrus psyllid</name>
    <dbReference type="NCBI Taxonomy" id="121845"/>
    <lineage>
        <taxon>Eukaryota</taxon>
        <taxon>Metazoa</taxon>
        <taxon>Ecdysozoa</taxon>
        <taxon>Arthropoda</taxon>
        <taxon>Hexapoda</taxon>
        <taxon>Insecta</taxon>
        <taxon>Pterygota</taxon>
        <taxon>Neoptera</taxon>
        <taxon>Paraneoptera</taxon>
        <taxon>Hemiptera</taxon>
        <taxon>Sternorrhyncha</taxon>
        <taxon>Psylloidea</taxon>
        <taxon>Psyllidae</taxon>
        <taxon>Diaphorininae</taxon>
        <taxon>Diaphorina</taxon>
    </lineage>
</organism>
<comment type="catalytic activity">
    <reaction evidence="10">
        <text>a very-long-chain acyl-CoA + malonyl-CoA + H(+) = a very-long-chain 3-oxoacyl-CoA + CO2 + CoA</text>
        <dbReference type="Rhea" id="RHEA:32727"/>
        <dbReference type="ChEBI" id="CHEBI:15378"/>
        <dbReference type="ChEBI" id="CHEBI:16526"/>
        <dbReference type="ChEBI" id="CHEBI:57287"/>
        <dbReference type="ChEBI" id="CHEBI:57384"/>
        <dbReference type="ChEBI" id="CHEBI:90725"/>
        <dbReference type="ChEBI" id="CHEBI:90736"/>
        <dbReference type="EC" id="2.3.1.199"/>
    </reaction>
</comment>
<evidence type="ECO:0000256" key="3">
    <source>
        <dbReference type="ARBA" id="ARBA00022679"/>
    </source>
</evidence>
<feature type="transmembrane region" description="Helical" evidence="10">
    <location>
        <begin position="160"/>
        <end position="177"/>
    </location>
</feature>
<feature type="transmembrane region" description="Helical" evidence="10">
    <location>
        <begin position="183"/>
        <end position="203"/>
    </location>
</feature>
<keyword evidence="6 10" id="KW-1133">Transmembrane helix</keyword>
<dbReference type="KEGG" id="dci:103511141"/>
<comment type="subcellular location">
    <subcellularLocation>
        <location evidence="1">Membrane</location>
        <topology evidence="1">Multi-pass membrane protein</topology>
    </subcellularLocation>
</comment>
<dbReference type="PANTHER" id="PTHR11157">
    <property type="entry name" value="FATTY ACID ACYL TRANSFERASE-RELATED"/>
    <property type="match status" value="1"/>
</dbReference>
<evidence type="ECO:0000256" key="7">
    <source>
        <dbReference type="ARBA" id="ARBA00023098"/>
    </source>
</evidence>
<sequence>MDTILPQWIMTRIDSIRDEVVEHKVVDNWFLMPSWFPVTTIVVVYLIFVKYVGPKMMENRKPYNIKYIILAYNLIQTLYNANIVAYVSTYVLKIVTNMSEISFYFDKKQEKPYQSLTQLLSQQAFCEASYLYYISKIIDLLDTIFFVLRKKNSHITFLHVYHHAMMVLTTWAFLRYFKGEQGIFIGLLNSLVHVVMYSYYFLAALGPEVQKYLWWKKYITKFQLTQFALFCIHQLSLIVLSCDMPVALTYYIFFQAVVMCVLFGNFYYQTYTKKHNKQAKATE</sequence>
<dbReference type="GeneID" id="103511141"/>
<evidence type="ECO:0000256" key="9">
    <source>
        <dbReference type="ARBA" id="ARBA00023160"/>
    </source>
</evidence>
<evidence type="ECO:0000313" key="11">
    <source>
        <dbReference type="Proteomes" id="UP000079169"/>
    </source>
</evidence>
<dbReference type="PROSITE" id="PS01188">
    <property type="entry name" value="ELO"/>
    <property type="match status" value="1"/>
</dbReference>
<evidence type="ECO:0000256" key="5">
    <source>
        <dbReference type="ARBA" id="ARBA00022832"/>
    </source>
</evidence>
<dbReference type="AlphaFoldDB" id="A0A3Q0J258"/>
<keyword evidence="11" id="KW-1185">Reference proteome</keyword>
<name>A0A3Q0J258_DIACI</name>
<dbReference type="InterPro" id="IPR002076">
    <property type="entry name" value="ELO_fam"/>
</dbReference>
<dbReference type="GO" id="GO:0042761">
    <property type="term" value="P:very long-chain fatty acid biosynthetic process"/>
    <property type="evidence" value="ECO:0007669"/>
    <property type="project" value="TreeGrafter"/>
</dbReference>
<dbReference type="PaxDb" id="121845-A0A3Q0J258"/>
<evidence type="ECO:0000256" key="8">
    <source>
        <dbReference type="ARBA" id="ARBA00023136"/>
    </source>
</evidence>
<keyword evidence="4 10" id="KW-0812">Transmembrane</keyword>